<dbReference type="AlphaFoldDB" id="A0A9W8WJ98"/>
<proteinExistence type="predicted"/>
<feature type="region of interest" description="Disordered" evidence="1">
    <location>
        <begin position="458"/>
        <end position="821"/>
    </location>
</feature>
<name>A0A9W8WJ98_9HYPO</name>
<feature type="compositionally biased region" description="Basic and acidic residues" evidence="1">
    <location>
        <begin position="599"/>
        <end position="619"/>
    </location>
</feature>
<feature type="compositionally biased region" description="Basic and acidic residues" evidence="1">
    <location>
        <begin position="32"/>
        <end position="41"/>
    </location>
</feature>
<accession>A0A9W8WJ98</accession>
<organism evidence="2 3">
    <name type="scientific">Fusarium piperis</name>
    <dbReference type="NCBI Taxonomy" id="1435070"/>
    <lineage>
        <taxon>Eukaryota</taxon>
        <taxon>Fungi</taxon>
        <taxon>Dikarya</taxon>
        <taxon>Ascomycota</taxon>
        <taxon>Pezizomycotina</taxon>
        <taxon>Sordariomycetes</taxon>
        <taxon>Hypocreomycetidae</taxon>
        <taxon>Hypocreales</taxon>
        <taxon>Nectriaceae</taxon>
        <taxon>Fusarium</taxon>
        <taxon>Fusarium solani species complex</taxon>
    </lineage>
</organism>
<gene>
    <name evidence="2" type="ORF">N0V84_002471</name>
</gene>
<evidence type="ECO:0000313" key="2">
    <source>
        <dbReference type="EMBL" id="KAJ4327083.1"/>
    </source>
</evidence>
<feature type="region of interest" description="Disordered" evidence="1">
    <location>
        <begin position="1040"/>
        <end position="1089"/>
    </location>
</feature>
<feature type="compositionally biased region" description="Basic and acidic residues" evidence="1">
    <location>
        <begin position="527"/>
        <end position="554"/>
    </location>
</feature>
<feature type="compositionally biased region" description="Acidic residues" evidence="1">
    <location>
        <begin position="1049"/>
        <end position="1072"/>
    </location>
</feature>
<evidence type="ECO:0000313" key="3">
    <source>
        <dbReference type="Proteomes" id="UP001140502"/>
    </source>
</evidence>
<feature type="region of interest" description="Disordered" evidence="1">
    <location>
        <begin position="220"/>
        <end position="243"/>
    </location>
</feature>
<feature type="compositionally biased region" description="Basic and acidic residues" evidence="1">
    <location>
        <begin position="745"/>
        <end position="758"/>
    </location>
</feature>
<keyword evidence="3" id="KW-1185">Reference proteome</keyword>
<sequence length="1089" mass="120488">MGLFSKARGRRGPNIDLLAAAFGLPFAPSGRADGKSGRIRIEYNSGDDEEDDLESQSESSAPSDDEEEVRAERRPSQRKRDKEKNKKEKKSLSKRRHYHRHHRRSSSLSNSNSKRSSTSFSTPRRPSAQAMPKPVVASYVRPSATFPPPTPLHLSRNPCTIPTSASAFTASNPNQPLGAVPVRQQQPVYYQNPVAFVPSQPSTVQVPVHATQYLTKDIAQPAAGPPHLKSPIEKPKERSHERTISDWAEDSGPYAKELQRIQKRIDGKMTDLSKQPSNHLLRRDLRSLQDKLNSTLNKAISGKAAMHARLPSTSTIASSPLIGLKSPQSPAKDTLGETRITQGFIQRGLQNQREQSPERKEPFHFCSYCGITRSEEFHKMYPIPPSGLRRISVCDKCHDKKIKRGVTKDYHFCFSCGSARSRGFHNDHPILPGEPILRNYCGRCRIEAQGGIGLVEMSVLGSGSPDEKPRWTPLESDPDDEADSMAPQYANTHEPSRGREKFLKSPAPERRPPSPGRNGQKDKKRHDRDQIHETPALKRETSSRRQEGHGRRYEPLSPSDARPNHGDISPFSPDCSTRVTGSASRRAQRRSSGQTDAEPIPRHEKPANYRAPYIEDHAPGLHSRGQTPTPFEKAHVGERGRPSSGLARERASSERSRWAKEQSPKHARPREASIESDRSGDSNPTSSKSSSSKTVRFKDSLDIRTTLPTDTEASEAEAGTPLGNKRSSRAPSSPLFSRQRSGSDNAHEKDKDSRDYLHPHHGQSSMKSPGSAFRTPERFRKATPSEGYSQGAFSRDFDRSEDWGFYSNPRASGETKFANENGFRSPFNYAADESKDAQNHYDEYMESTTSLPSFLPSGGGFSSFFNKSKNKASPAPGSRASPFGRQHSGHNFKETGRDHQEEFGAHKSANGQERPFPGSQPYTNVNTAFTDGGFYTPAADDAGSNPYYTPRKRRFPGFPFYSAPDGCSEKSAKQSNPPSSPGKPDEFYWNNGFNPVPIVEEAGSLCEMSSDCANDLLGEPTQKHTCATFPLLTDNSTEYHALSDASSIETDDDEDGSDRDFSTSDEDTDDNIATDGKLVLHSVSDSDSA</sequence>
<feature type="compositionally biased region" description="Basic and acidic residues" evidence="1">
    <location>
        <begin position="891"/>
        <end position="905"/>
    </location>
</feature>
<feature type="region of interest" description="Disordered" evidence="1">
    <location>
        <begin position="865"/>
        <end position="928"/>
    </location>
</feature>
<feature type="compositionally biased region" description="Basic and acidic residues" evidence="1">
    <location>
        <begin position="230"/>
        <end position="243"/>
    </location>
</feature>
<feature type="compositionally biased region" description="Basic and acidic residues" evidence="1">
    <location>
        <begin position="70"/>
        <end position="86"/>
    </location>
</feature>
<evidence type="ECO:0000256" key="1">
    <source>
        <dbReference type="SAM" id="MobiDB-lite"/>
    </source>
</evidence>
<feature type="compositionally biased region" description="Polar residues" evidence="1">
    <location>
        <begin position="729"/>
        <end position="744"/>
    </location>
</feature>
<feature type="region of interest" description="Disordered" evidence="1">
    <location>
        <begin position="959"/>
        <end position="990"/>
    </location>
</feature>
<feature type="region of interest" description="Disordered" evidence="1">
    <location>
        <begin position="25"/>
        <end position="136"/>
    </location>
</feature>
<protein>
    <submittedName>
        <fullName evidence="2">Uncharacterized protein</fullName>
    </submittedName>
</protein>
<feature type="compositionally biased region" description="Basic residues" evidence="1">
    <location>
        <begin position="87"/>
        <end position="105"/>
    </location>
</feature>
<feature type="compositionally biased region" description="Basic and acidic residues" evidence="1">
    <location>
        <begin position="494"/>
        <end position="512"/>
    </location>
</feature>
<feature type="compositionally biased region" description="Acidic residues" evidence="1">
    <location>
        <begin position="45"/>
        <end position="55"/>
    </location>
</feature>
<dbReference type="Proteomes" id="UP001140502">
    <property type="component" value="Unassembled WGS sequence"/>
</dbReference>
<dbReference type="OrthoDB" id="5415512at2759"/>
<feature type="compositionally biased region" description="Low complexity" evidence="1">
    <location>
        <begin position="581"/>
        <end position="594"/>
    </location>
</feature>
<comment type="caution">
    <text evidence="2">The sequence shown here is derived from an EMBL/GenBank/DDBJ whole genome shotgun (WGS) entry which is preliminary data.</text>
</comment>
<reference evidence="2" key="1">
    <citation type="submission" date="2022-10" db="EMBL/GenBank/DDBJ databases">
        <title>Tapping the CABI collections for fungal endophytes: first genome assemblies for Collariella, Neodidymelliopsis, Ascochyta clinopodiicola, Didymella pomorum, Didymosphaeria variabile, Neocosmospora piperis and Neocucurbitaria cava.</title>
        <authorList>
            <person name="Hill R."/>
        </authorList>
    </citation>
    <scope>NUCLEOTIDE SEQUENCE</scope>
    <source>
        <strain evidence="2">IMI 366586</strain>
    </source>
</reference>
<dbReference type="EMBL" id="JAPEUR010000030">
    <property type="protein sequence ID" value="KAJ4327083.1"/>
    <property type="molecule type" value="Genomic_DNA"/>
</dbReference>
<feature type="compositionally biased region" description="Low complexity" evidence="1">
    <location>
        <begin position="106"/>
        <end position="127"/>
    </location>
</feature>
<feature type="compositionally biased region" description="Basic and acidic residues" evidence="1">
    <location>
        <begin position="632"/>
        <end position="680"/>
    </location>
</feature>